<comment type="function">
    <text evidence="10">Reversible hydration of carbon dioxide.</text>
</comment>
<feature type="binding site" evidence="9">
    <location>
        <position position="120"/>
    </location>
    <ligand>
        <name>Zn(2+)</name>
        <dbReference type="ChEBI" id="CHEBI:29105"/>
    </ligand>
</feature>
<keyword evidence="4 9" id="KW-0479">Metal-binding</keyword>
<organism evidence="13">
    <name type="scientific">Fibrocapsa japonica</name>
    <dbReference type="NCBI Taxonomy" id="94617"/>
    <lineage>
        <taxon>Eukaryota</taxon>
        <taxon>Sar</taxon>
        <taxon>Stramenopiles</taxon>
        <taxon>Ochrophyta</taxon>
        <taxon>Raphidophyceae</taxon>
        <taxon>Chattonellales</taxon>
        <taxon>Chattonellaceae</taxon>
        <taxon>Fibrocapsa</taxon>
    </lineage>
</organism>
<reference evidence="13" key="1">
    <citation type="submission" date="2021-01" db="EMBL/GenBank/DDBJ databases">
        <authorList>
            <person name="Corre E."/>
            <person name="Pelletier E."/>
            <person name="Niang G."/>
            <person name="Scheremetjew M."/>
            <person name="Finn R."/>
            <person name="Kale V."/>
            <person name="Holt S."/>
            <person name="Cochrane G."/>
            <person name="Meng A."/>
            <person name="Brown T."/>
            <person name="Cohen L."/>
        </authorList>
    </citation>
    <scope>NUCLEOTIDE SEQUENCE</scope>
    <source>
        <strain evidence="13">CCMP1661</strain>
    </source>
</reference>
<feature type="binding site" evidence="9">
    <location>
        <position position="117"/>
    </location>
    <ligand>
        <name>Zn(2+)</name>
        <dbReference type="ChEBI" id="CHEBI:29105"/>
    </ligand>
</feature>
<keyword evidence="5 9" id="KW-0862">Zinc</keyword>
<dbReference type="PANTHER" id="PTHR11002:SF76">
    <property type="entry name" value="CARBONIC ANHYDRASE"/>
    <property type="match status" value="1"/>
</dbReference>
<dbReference type="InterPro" id="IPR036874">
    <property type="entry name" value="Carbonic_anhydrase_sf"/>
</dbReference>
<evidence type="ECO:0000256" key="11">
    <source>
        <dbReference type="SAM" id="MobiDB-lite"/>
    </source>
</evidence>
<accession>A0A6U1Q1P7</accession>
<gene>
    <name evidence="12" type="ORF">FJAP1339_LOCUS10571</name>
    <name evidence="13" type="ORF">FJAP1339_LOCUS10628</name>
</gene>
<evidence type="ECO:0000256" key="4">
    <source>
        <dbReference type="ARBA" id="ARBA00022723"/>
    </source>
</evidence>
<evidence type="ECO:0000256" key="10">
    <source>
        <dbReference type="RuleBase" id="RU003956"/>
    </source>
</evidence>
<evidence type="ECO:0000256" key="2">
    <source>
        <dbReference type="ARBA" id="ARBA00012925"/>
    </source>
</evidence>
<evidence type="ECO:0000256" key="3">
    <source>
        <dbReference type="ARBA" id="ARBA00014628"/>
    </source>
</evidence>
<proteinExistence type="inferred from homology"/>
<evidence type="ECO:0000256" key="9">
    <source>
        <dbReference type="PIRSR" id="PIRSR601765-1"/>
    </source>
</evidence>
<dbReference type="FunFam" id="3.40.1050.10:FF:000001">
    <property type="entry name" value="Carbonic anhydrase"/>
    <property type="match status" value="1"/>
</dbReference>
<dbReference type="InterPro" id="IPR001765">
    <property type="entry name" value="Carbonic_anhydrase"/>
</dbReference>
<sequence length="331" mass="37421">MAGISDASVENLQSHPAFQRTDFSEILRNNRKYVESRTRFDPEYFKKLSTGQSPQYLYIGCADSRVPVEQIMGLSPGDIFVHRNVANLVVTGDMNFLAVLQYSVEVLKVKDIIVCGHYGCGGVQAASTVGFDHGLLENWLKNIRDVQRLHLEELEMLKGTPEYQKRLVELNVQEQCMNLYFNPIVQKSQIQTGFPRVHGFVYDLKTGNLKNLQVAKIMKRELYKYDEIYGVHSVKRSGKELWDKLKGKEMKKKILLAAKAAKADRPASSALLQAIKDGNIAKGYGNMATNREDGEQDQNSPRHPSPFESTRHPSPYAGSNQHERTPTSPYL</sequence>
<dbReference type="EMBL" id="HBHR01020835">
    <property type="protein sequence ID" value="CAD9872203.1"/>
    <property type="molecule type" value="Transcribed_RNA"/>
</dbReference>
<dbReference type="PANTHER" id="PTHR11002">
    <property type="entry name" value="CARBONIC ANHYDRASE"/>
    <property type="match status" value="1"/>
</dbReference>
<evidence type="ECO:0000256" key="1">
    <source>
        <dbReference type="ARBA" id="ARBA00006217"/>
    </source>
</evidence>
<dbReference type="Pfam" id="PF00484">
    <property type="entry name" value="Pro_CA"/>
    <property type="match status" value="1"/>
</dbReference>
<dbReference type="AlphaFoldDB" id="A0A6U1Q1P7"/>
<comment type="cofactor">
    <cofactor evidence="9">
        <name>Zn(2+)</name>
        <dbReference type="ChEBI" id="CHEBI:29105"/>
    </cofactor>
    <text evidence="9">Binds 1 zinc ion per subunit.</text>
</comment>
<name>A0A6U1Q1P7_9STRA</name>
<feature type="region of interest" description="Disordered" evidence="11">
    <location>
        <begin position="283"/>
        <end position="331"/>
    </location>
</feature>
<comment type="similarity">
    <text evidence="1 10">Belongs to the beta-class carbonic anhydrase family.</text>
</comment>
<dbReference type="GO" id="GO:0004089">
    <property type="term" value="F:carbonate dehydratase activity"/>
    <property type="evidence" value="ECO:0007669"/>
    <property type="project" value="UniProtKB-UniRule"/>
</dbReference>
<dbReference type="EC" id="4.2.1.1" evidence="2 10"/>
<dbReference type="EMBL" id="HBHR01020946">
    <property type="protein sequence ID" value="CAD9872318.1"/>
    <property type="molecule type" value="Transcribed_RNA"/>
</dbReference>
<comment type="catalytic activity">
    <reaction evidence="8 10">
        <text>hydrogencarbonate + H(+) = CO2 + H2O</text>
        <dbReference type="Rhea" id="RHEA:10748"/>
        <dbReference type="ChEBI" id="CHEBI:15377"/>
        <dbReference type="ChEBI" id="CHEBI:15378"/>
        <dbReference type="ChEBI" id="CHEBI:16526"/>
        <dbReference type="ChEBI" id="CHEBI:17544"/>
        <dbReference type="EC" id="4.2.1.1"/>
    </reaction>
</comment>
<protein>
    <recommendedName>
        <fullName evidence="3 10">Carbonic anhydrase</fullName>
        <ecNumber evidence="2 10">4.2.1.1</ecNumber>
    </recommendedName>
    <alternativeName>
        <fullName evidence="7 10">Carbonate dehydratase</fullName>
    </alternativeName>
</protein>
<evidence type="ECO:0000256" key="7">
    <source>
        <dbReference type="ARBA" id="ARBA00031969"/>
    </source>
</evidence>
<keyword evidence="6 10" id="KW-0456">Lyase</keyword>
<dbReference type="SUPFAM" id="SSF53056">
    <property type="entry name" value="beta-carbonic anhydrase, cab"/>
    <property type="match status" value="1"/>
</dbReference>
<evidence type="ECO:0000256" key="5">
    <source>
        <dbReference type="ARBA" id="ARBA00022833"/>
    </source>
</evidence>
<evidence type="ECO:0000256" key="6">
    <source>
        <dbReference type="ARBA" id="ARBA00023239"/>
    </source>
</evidence>
<dbReference type="CDD" id="cd00883">
    <property type="entry name" value="beta_CA_cladeA"/>
    <property type="match status" value="1"/>
</dbReference>
<dbReference type="GO" id="GO:0008270">
    <property type="term" value="F:zinc ion binding"/>
    <property type="evidence" value="ECO:0007669"/>
    <property type="project" value="UniProtKB-UniRule"/>
</dbReference>
<evidence type="ECO:0000313" key="12">
    <source>
        <dbReference type="EMBL" id="CAD9872203.1"/>
    </source>
</evidence>
<dbReference type="SMART" id="SM00947">
    <property type="entry name" value="Pro_CA"/>
    <property type="match status" value="1"/>
</dbReference>
<feature type="binding site" evidence="9">
    <location>
        <position position="63"/>
    </location>
    <ligand>
        <name>Zn(2+)</name>
        <dbReference type="ChEBI" id="CHEBI:29105"/>
    </ligand>
</feature>
<evidence type="ECO:0000313" key="13">
    <source>
        <dbReference type="EMBL" id="CAD9872318.1"/>
    </source>
</evidence>
<evidence type="ECO:0000256" key="8">
    <source>
        <dbReference type="ARBA" id="ARBA00048348"/>
    </source>
</evidence>
<dbReference type="Gene3D" id="3.40.1050.10">
    <property type="entry name" value="Carbonic anhydrase"/>
    <property type="match status" value="1"/>
</dbReference>
<feature type="binding site" evidence="9">
    <location>
        <position position="61"/>
    </location>
    <ligand>
        <name>Zn(2+)</name>
        <dbReference type="ChEBI" id="CHEBI:29105"/>
    </ligand>
</feature>